<proteinExistence type="predicted"/>
<sequence length="87" mass="10189">MRAVIEYPIFVSRVERRRPDSDPHIFIGRFDENEPPIEVGADRLSARHWLVFHAMMLRLSIAKELGLDRTHPELVRDIAAQRTERKG</sequence>
<dbReference type="Proteomes" id="UP001519535">
    <property type="component" value="Unassembled WGS sequence"/>
</dbReference>
<dbReference type="RefSeq" id="WP_214094082.1">
    <property type="nucleotide sequence ID" value="NZ_JAHCLR010000038.1"/>
</dbReference>
<comment type="caution">
    <text evidence="1">The sequence shown here is derived from an EMBL/GenBank/DDBJ whole genome shotgun (WGS) entry which is preliminary data.</text>
</comment>
<accession>A0ABS5RLW4</accession>
<evidence type="ECO:0000313" key="2">
    <source>
        <dbReference type="Proteomes" id="UP001519535"/>
    </source>
</evidence>
<evidence type="ECO:0000313" key="1">
    <source>
        <dbReference type="EMBL" id="MBS9535226.1"/>
    </source>
</evidence>
<dbReference type="EMBL" id="JAHCLR010000038">
    <property type="protein sequence ID" value="MBS9535226.1"/>
    <property type="molecule type" value="Genomic_DNA"/>
</dbReference>
<reference evidence="1 2" key="1">
    <citation type="submission" date="2021-05" db="EMBL/GenBank/DDBJ databases">
        <title>Mycobacterium acidophilum sp. nov., an extremely acid-tolerant member of the genus Mycobacterium.</title>
        <authorList>
            <person name="Xia J."/>
        </authorList>
    </citation>
    <scope>NUCLEOTIDE SEQUENCE [LARGE SCALE GENOMIC DNA]</scope>
    <source>
        <strain evidence="1 2">M1</strain>
    </source>
</reference>
<keyword evidence="2" id="KW-1185">Reference proteome</keyword>
<protein>
    <recommendedName>
        <fullName evidence="3">Nitrile hydratase beta subunit domain-containing protein</fullName>
    </recommendedName>
</protein>
<organism evidence="1 2">
    <name type="scientific">Mycolicibacter acidiphilus</name>
    <dbReference type="NCBI Taxonomy" id="2835306"/>
    <lineage>
        <taxon>Bacteria</taxon>
        <taxon>Bacillati</taxon>
        <taxon>Actinomycetota</taxon>
        <taxon>Actinomycetes</taxon>
        <taxon>Mycobacteriales</taxon>
        <taxon>Mycobacteriaceae</taxon>
        <taxon>Mycolicibacter</taxon>
    </lineage>
</organism>
<name>A0ABS5RLW4_9MYCO</name>
<evidence type="ECO:0008006" key="3">
    <source>
        <dbReference type="Google" id="ProtNLM"/>
    </source>
</evidence>
<gene>
    <name evidence="1" type="ORF">KIH27_16685</name>
</gene>